<reference evidence="2 3" key="1">
    <citation type="submission" date="2023-07" db="EMBL/GenBank/DDBJ databases">
        <title>Genomic Encyclopedia of Type Strains, Phase IV (KMG-IV): sequencing the most valuable type-strain genomes for metagenomic binning, comparative biology and taxonomic classification.</title>
        <authorList>
            <person name="Goeker M."/>
        </authorList>
    </citation>
    <scope>NUCLEOTIDE SEQUENCE [LARGE SCALE GENOMIC DNA]</scope>
    <source>
        <strain evidence="2 3">DSM 23837</strain>
    </source>
</reference>
<evidence type="ECO:0000313" key="3">
    <source>
        <dbReference type="Proteomes" id="UP001223586"/>
    </source>
</evidence>
<proteinExistence type="predicted"/>
<evidence type="ECO:0008006" key="4">
    <source>
        <dbReference type="Google" id="ProtNLM"/>
    </source>
</evidence>
<organism evidence="2 3">
    <name type="scientific">Bacillus chungangensis</name>
    <dbReference type="NCBI Taxonomy" id="587633"/>
    <lineage>
        <taxon>Bacteria</taxon>
        <taxon>Bacillati</taxon>
        <taxon>Bacillota</taxon>
        <taxon>Bacilli</taxon>
        <taxon>Bacillales</taxon>
        <taxon>Bacillaceae</taxon>
        <taxon>Bacillus</taxon>
    </lineage>
</organism>
<feature type="region of interest" description="Disordered" evidence="1">
    <location>
        <begin position="354"/>
        <end position="394"/>
    </location>
</feature>
<dbReference type="PANTHER" id="PTHR21525">
    <property type="entry name" value="MOTILE SPERM PROTEIN"/>
    <property type="match status" value="1"/>
</dbReference>
<dbReference type="PANTHER" id="PTHR21525:SF9">
    <property type="entry name" value="CHANNEL_COLICIN DOMAIN-CONTAINING PROTEIN"/>
    <property type="match status" value="1"/>
</dbReference>
<dbReference type="Gene3D" id="1.20.120.20">
    <property type="entry name" value="Apolipoprotein"/>
    <property type="match status" value="1"/>
</dbReference>
<evidence type="ECO:0000256" key="1">
    <source>
        <dbReference type="SAM" id="MobiDB-lite"/>
    </source>
</evidence>
<dbReference type="RefSeq" id="WP_307227375.1">
    <property type="nucleotide sequence ID" value="NZ_JAUSTT010000005.1"/>
</dbReference>
<feature type="region of interest" description="Disordered" evidence="1">
    <location>
        <begin position="777"/>
        <end position="797"/>
    </location>
</feature>
<dbReference type="EMBL" id="JAUSTT010000005">
    <property type="protein sequence ID" value="MDQ0175230.1"/>
    <property type="molecule type" value="Genomic_DNA"/>
</dbReference>
<name>A0ABT9WR27_9BACI</name>
<gene>
    <name evidence="2" type="ORF">J2S08_001064</name>
</gene>
<sequence>MANEQVFRIEIPIEVIDSFSPGLKKAEKEVTAFQRTIMNMQKRMDQLTKGRWSMTIGAIDQASKVIKTVGGYAKKVANRTYNIAFWAIDMVTKPLKGIIDTAISLLGKIGPDAMGTQLPILIADVKSLFNETVFMSWGRGMDKALSPALIKFREWKNENKDILDEMSSKIEQYGEKFASFMIKHVETASSYLADLFLSDKYEDLSFGAKVKLMIDDASNSFSDWWDRIGHDQVTGLTGRMGTAFGDLIKGAVLGALGVDSEGASAFTKAGADAASSFIKNFIESLDIGMLATEIAKKFASINWNAITGNGSIANAIIFDLLALNAASKLLKPFDKVKELFGGKGGKGKGKCAQVKASVQANKPPAPKEDSYSKAMKEMAQQRKSEKPKSRFKFPKLPKLPKLPNMAGAIAGKIPGLGSLLGAASLLTMSKEELPGGVGSLAGGVGGAAAGAAIGSVVPGIGTAIGGIAGGVIGSLGGGAVGDCLGSLDFKAIGINIKEAFSSALDWISDQWSSFSNWFNETVWTPISTGASIAADWISESWNTLSNWFMENVWTPISDFGVNTLNFLVGLFDMGREWIAERWQALSSWFMETVWTPISEGVGTAVDFIIERFTETYNWLSEVWGAVAEWFMETVWTPLSEGVGLAVDFIIERFTESYNWLSEVWGVVAAWFEETVWAPLQEAVGVVTEWFTEHFSSASEGIMEVWGAVNEWFTENVWGPIEQGVEAVTGVITGAFETAWGIVSDIWGGIKDMWNGVSGWVSNRWDGVTSFFSKTTKRGEDTTGLKTSKSSSGKKKYANGGYINRPHLGLVGEAGPEMIIPLSSSRRSRAMELYERTGRMLGVKPFASGGLVGKVPLASNDATVVGNAGAVFGDIHVNPSVSVIVQAEGNDIDANKIAEKIADAVGLNLAEKMREVAGNMPLAT</sequence>
<accession>A0ABT9WR27</accession>
<feature type="compositionally biased region" description="Basic and acidic residues" evidence="1">
    <location>
        <begin position="365"/>
        <end position="388"/>
    </location>
</feature>
<comment type="caution">
    <text evidence="2">The sequence shown here is derived from an EMBL/GenBank/DDBJ whole genome shotgun (WGS) entry which is preliminary data.</text>
</comment>
<protein>
    <recommendedName>
        <fullName evidence="4">Phage tail tape measure protein</fullName>
    </recommendedName>
</protein>
<keyword evidence="3" id="KW-1185">Reference proteome</keyword>
<dbReference type="Proteomes" id="UP001223586">
    <property type="component" value="Unassembled WGS sequence"/>
</dbReference>
<evidence type="ECO:0000313" key="2">
    <source>
        <dbReference type="EMBL" id="MDQ0175230.1"/>
    </source>
</evidence>